<reference evidence="3 4" key="1">
    <citation type="submission" date="2024-06" db="EMBL/GenBank/DDBJ databases">
        <title>Genomic Encyclopedia of Type Strains, Phase IV (KMG-IV): sequencing the most valuable type-strain genomes for metagenomic binning, comparative biology and taxonomic classification.</title>
        <authorList>
            <person name="Goeker M."/>
        </authorList>
    </citation>
    <scope>NUCLEOTIDE SEQUENCE [LARGE SCALE GENOMIC DNA]</scope>
    <source>
        <strain evidence="3 4">DSM 17253</strain>
    </source>
</reference>
<dbReference type="RefSeq" id="WP_354499051.1">
    <property type="nucleotide sequence ID" value="NZ_JBEPLV010000004.1"/>
</dbReference>
<sequence length="333" mass="34775">MKSFDSSSSDMNNSTSTPATMRAVRLHQYGEPAEVLSLEQAAIPSPGLGRIRVKVHACGLNPADWGICKGLFPGDLPRGIGLDVSGIVDAVGEGVHDVAIGDAVLGIADYAGALSGGAAEQAILDHWARIPEGLDFVRAAALPLAVATSYRHIEVLGVKSDHTLLVHGAGTMLGIAAVQVALMRGARVIATAGDSYADQLRAMGAEVTSYGDGMVERVAELAGQPVDMVLDTAPPSGALPALIQIVEGDPRRVLTISDFTAAAELGVRTTFTELSMDEAQNYDVLGEFAQYTADGKFTVPVARTFALDEWRTALDISLSGRARGKLVLLPTGN</sequence>
<dbReference type="Pfam" id="PF08240">
    <property type="entry name" value="ADH_N"/>
    <property type="match status" value="1"/>
</dbReference>
<dbReference type="InterPro" id="IPR013154">
    <property type="entry name" value="ADH-like_N"/>
</dbReference>
<evidence type="ECO:0000256" key="1">
    <source>
        <dbReference type="ARBA" id="ARBA00022857"/>
    </source>
</evidence>
<evidence type="ECO:0000313" key="3">
    <source>
        <dbReference type="EMBL" id="MET3547176.1"/>
    </source>
</evidence>
<evidence type="ECO:0000259" key="2">
    <source>
        <dbReference type="SMART" id="SM00829"/>
    </source>
</evidence>
<dbReference type="SUPFAM" id="SSF50129">
    <property type="entry name" value="GroES-like"/>
    <property type="match status" value="1"/>
</dbReference>
<dbReference type="PANTHER" id="PTHR44154">
    <property type="entry name" value="QUINONE OXIDOREDUCTASE"/>
    <property type="match status" value="1"/>
</dbReference>
<proteinExistence type="predicted"/>
<dbReference type="PANTHER" id="PTHR44154:SF1">
    <property type="entry name" value="QUINONE OXIDOREDUCTASE"/>
    <property type="match status" value="1"/>
</dbReference>
<dbReference type="InterPro" id="IPR036291">
    <property type="entry name" value="NAD(P)-bd_dom_sf"/>
</dbReference>
<gene>
    <name evidence="3" type="ORF">ABID47_003792</name>
</gene>
<dbReference type="SUPFAM" id="SSF51735">
    <property type="entry name" value="NAD(P)-binding Rossmann-fold domains"/>
    <property type="match status" value="1"/>
</dbReference>
<feature type="domain" description="Enoyl reductase (ER)" evidence="2">
    <location>
        <begin position="31"/>
        <end position="328"/>
    </location>
</feature>
<dbReference type="Proteomes" id="UP001549098">
    <property type="component" value="Unassembled WGS sequence"/>
</dbReference>
<dbReference type="InterPro" id="IPR051603">
    <property type="entry name" value="Zinc-ADH_QOR/CCCR"/>
</dbReference>
<dbReference type="Pfam" id="PF13602">
    <property type="entry name" value="ADH_zinc_N_2"/>
    <property type="match status" value="1"/>
</dbReference>
<comment type="caution">
    <text evidence="3">The sequence shown here is derived from an EMBL/GenBank/DDBJ whole genome shotgun (WGS) entry which is preliminary data.</text>
</comment>
<dbReference type="Gene3D" id="3.90.180.10">
    <property type="entry name" value="Medium-chain alcohol dehydrogenases, catalytic domain"/>
    <property type="match status" value="1"/>
</dbReference>
<dbReference type="InterPro" id="IPR020843">
    <property type="entry name" value="ER"/>
</dbReference>
<evidence type="ECO:0000313" key="4">
    <source>
        <dbReference type="Proteomes" id="UP001549098"/>
    </source>
</evidence>
<dbReference type="EMBL" id="JBEPLV010000004">
    <property type="protein sequence ID" value="MET3547176.1"/>
    <property type="molecule type" value="Genomic_DNA"/>
</dbReference>
<keyword evidence="1" id="KW-0521">NADP</keyword>
<dbReference type="CDD" id="cd05289">
    <property type="entry name" value="MDR_like_2"/>
    <property type="match status" value="1"/>
</dbReference>
<dbReference type="InterPro" id="IPR011032">
    <property type="entry name" value="GroES-like_sf"/>
</dbReference>
<keyword evidence="4" id="KW-1185">Reference proteome</keyword>
<name>A0ABV2F5X3_9BACL</name>
<organism evidence="3 4">
    <name type="scientific">Paenibacillus favisporus</name>
    <dbReference type="NCBI Taxonomy" id="221028"/>
    <lineage>
        <taxon>Bacteria</taxon>
        <taxon>Bacillati</taxon>
        <taxon>Bacillota</taxon>
        <taxon>Bacilli</taxon>
        <taxon>Bacillales</taxon>
        <taxon>Paenibacillaceae</taxon>
        <taxon>Paenibacillus</taxon>
    </lineage>
</organism>
<accession>A0ABV2F5X3</accession>
<protein>
    <submittedName>
        <fullName evidence="3">NADPH:quinone reductase-like Zn-dependent oxidoreductase</fullName>
    </submittedName>
</protein>
<dbReference type="SMART" id="SM00829">
    <property type="entry name" value="PKS_ER"/>
    <property type="match status" value="1"/>
</dbReference>
<dbReference type="Gene3D" id="3.40.50.720">
    <property type="entry name" value="NAD(P)-binding Rossmann-like Domain"/>
    <property type="match status" value="1"/>
</dbReference>